<gene>
    <name evidence="2" type="ORF">MUB52_22035</name>
</gene>
<name>A0ABT3BLT1_9RHOB</name>
<dbReference type="EMBL" id="JALIEB010000028">
    <property type="protein sequence ID" value="MCV3274124.1"/>
    <property type="molecule type" value="Genomic_DNA"/>
</dbReference>
<dbReference type="Proteomes" id="UP001208690">
    <property type="component" value="Unassembled WGS sequence"/>
</dbReference>
<evidence type="ECO:0000313" key="2">
    <source>
        <dbReference type="EMBL" id="MCV3274124.1"/>
    </source>
</evidence>
<comment type="caution">
    <text evidence="2">The sequence shown here is derived from an EMBL/GenBank/DDBJ whole genome shotgun (WGS) entry which is preliminary data.</text>
</comment>
<feature type="region of interest" description="Disordered" evidence="1">
    <location>
        <begin position="1"/>
        <end position="25"/>
    </location>
</feature>
<keyword evidence="3" id="KW-1185">Reference proteome</keyword>
<sequence>MSRIDGWPNRQKTSRRMPGQPGRAPRTRLSQIYDIRSFRRRCAPAVLFADLRAVTRLLVRCAALTFYEWHLRWTAKDLLACDGVLLGIIYFYHIFSEISALTITKCPHIRFKFSALKEGIVHHVFRDLERKWRQHRNMRHGSLG</sequence>
<evidence type="ECO:0000256" key="1">
    <source>
        <dbReference type="SAM" id="MobiDB-lite"/>
    </source>
</evidence>
<protein>
    <recommendedName>
        <fullName evidence="4">Transposase</fullName>
    </recommendedName>
</protein>
<proteinExistence type="predicted"/>
<dbReference type="RefSeq" id="WP_263846328.1">
    <property type="nucleotide sequence ID" value="NZ_JALIEB010000028.1"/>
</dbReference>
<evidence type="ECO:0008006" key="4">
    <source>
        <dbReference type="Google" id="ProtNLM"/>
    </source>
</evidence>
<evidence type="ECO:0000313" key="3">
    <source>
        <dbReference type="Proteomes" id="UP001208690"/>
    </source>
</evidence>
<reference evidence="2 3" key="1">
    <citation type="submission" date="2022-04" db="EMBL/GenBank/DDBJ databases">
        <title>Roseobacter sp. WL0113 is a bacterium isolated from neritic sediment.</title>
        <authorList>
            <person name="Wang L."/>
            <person name="He W."/>
            <person name="Zhang D.-F."/>
        </authorList>
    </citation>
    <scope>NUCLEOTIDE SEQUENCE [LARGE SCALE GENOMIC DNA]</scope>
    <source>
        <strain evidence="2 3">WL0113</strain>
    </source>
</reference>
<accession>A0ABT3BLT1</accession>
<organism evidence="2 3">
    <name type="scientific">Roseobacter sinensis</name>
    <dbReference type="NCBI Taxonomy" id="2931391"/>
    <lineage>
        <taxon>Bacteria</taxon>
        <taxon>Pseudomonadati</taxon>
        <taxon>Pseudomonadota</taxon>
        <taxon>Alphaproteobacteria</taxon>
        <taxon>Rhodobacterales</taxon>
        <taxon>Roseobacteraceae</taxon>
        <taxon>Roseobacter</taxon>
    </lineage>
</organism>